<evidence type="ECO:0000313" key="2">
    <source>
        <dbReference type="EMBL" id="MDF0600438.1"/>
    </source>
</evidence>
<dbReference type="InterPro" id="IPR032466">
    <property type="entry name" value="Metal_Hydrolase"/>
</dbReference>
<proteinExistence type="predicted"/>
<dbReference type="InterPro" id="IPR052358">
    <property type="entry name" value="Aro_Compnd_Degr_Hydrolases"/>
</dbReference>
<keyword evidence="3" id="KW-1185">Reference proteome</keyword>
<dbReference type="SUPFAM" id="SSF51556">
    <property type="entry name" value="Metallo-dependent hydrolases"/>
    <property type="match status" value="1"/>
</dbReference>
<organism evidence="2 3">
    <name type="scientific">Psychromarinibacter sediminicola</name>
    <dbReference type="NCBI Taxonomy" id="3033385"/>
    <lineage>
        <taxon>Bacteria</taxon>
        <taxon>Pseudomonadati</taxon>
        <taxon>Pseudomonadota</taxon>
        <taxon>Alphaproteobacteria</taxon>
        <taxon>Rhodobacterales</taxon>
        <taxon>Paracoccaceae</taxon>
        <taxon>Psychromarinibacter</taxon>
    </lineage>
</organism>
<comment type="caution">
    <text evidence="2">The sequence shown here is derived from an EMBL/GenBank/DDBJ whole genome shotgun (WGS) entry which is preliminary data.</text>
</comment>
<dbReference type="GO" id="GO:0016787">
    <property type="term" value="F:hydrolase activity"/>
    <property type="evidence" value="ECO:0007669"/>
    <property type="project" value="InterPro"/>
</dbReference>
<dbReference type="Pfam" id="PF04909">
    <property type="entry name" value="Amidohydro_2"/>
    <property type="match status" value="1"/>
</dbReference>
<dbReference type="PANTHER" id="PTHR35563">
    <property type="entry name" value="BARREL METAL-DEPENDENT HYDROLASE, PUTATIVE (AFU_ORTHOLOGUE AFUA_1G16240)-RELATED"/>
    <property type="match status" value="1"/>
</dbReference>
<feature type="domain" description="Amidohydrolase-related" evidence="1">
    <location>
        <begin position="8"/>
        <end position="266"/>
    </location>
</feature>
<gene>
    <name evidence="2" type="ORF">P1J78_06830</name>
</gene>
<protein>
    <submittedName>
        <fullName evidence="2">Amidohydrolase family protein</fullName>
    </submittedName>
</protein>
<evidence type="ECO:0000259" key="1">
    <source>
        <dbReference type="Pfam" id="PF04909"/>
    </source>
</evidence>
<dbReference type="AlphaFoldDB" id="A0AAE3NM74"/>
<dbReference type="PANTHER" id="PTHR35563:SF2">
    <property type="entry name" value="BARREL METAL-DEPENDENT HYDROLASE, PUTATIVE (AFU_ORTHOLOGUE AFUA_1G16240)-RELATED"/>
    <property type="match status" value="1"/>
</dbReference>
<dbReference type="RefSeq" id="WP_275566582.1">
    <property type="nucleotide sequence ID" value="NZ_JARGYC010000013.1"/>
</dbReference>
<sequence length="267" mass="29946">MTLPRPLVDAHFHVYTQDMPLADGAWHHPGEDASVARCLDMLDRFGVTLGVVSAASLYGTYNDYVLYALQQHPRLRATLMPDLGWDITQLSAYHAAGFRGVRFLWRPRETRPDIDSEPYRRLLRRCADLGWHVHLTDRPHRIDGTIRAIENAGCDVVLDHLALIDTEAGVNDPGFRAALAAVERGRTWVKLSGGFRFLQPGLADAAARDLVAAAGWERMVWGSDWPFAGFEDRVSYESTLHDLARWVPDPAMQAAVTAHTPVKFFFT</sequence>
<dbReference type="Gene3D" id="3.20.20.140">
    <property type="entry name" value="Metal-dependent hydrolases"/>
    <property type="match status" value="1"/>
</dbReference>
<dbReference type="InterPro" id="IPR006680">
    <property type="entry name" value="Amidohydro-rel"/>
</dbReference>
<reference evidence="2" key="1">
    <citation type="submission" date="2023-03" db="EMBL/GenBank/DDBJ databases">
        <title>Multiphase analysis and comparison of six strains from genera Psychromarinibacter, Lutimaribacter, and Maritimibacter, including a novel species: Psychromarinibacter sediminicola sp. nov.</title>
        <authorList>
            <person name="Wang Y.-H."/>
            <person name="Ye M.-Q."/>
            <person name="Du Z.-J."/>
        </authorList>
    </citation>
    <scope>NUCLEOTIDE SEQUENCE</scope>
    <source>
        <strain evidence="2">C21-152</strain>
    </source>
</reference>
<dbReference type="EMBL" id="JARGYC010000013">
    <property type="protein sequence ID" value="MDF0600438.1"/>
    <property type="molecule type" value="Genomic_DNA"/>
</dbReference>
<name>A0AAE3NM74_9RHOB</name>
<accession>A0AAE3NM74</accession>
<evidence type="ECO:0000313" key="3">
    <source>
        <dbReference type="Proteomes" id="UP001220964"/>
    </source>
</evidence>
<dbReference type="Proteomes" id="UP001220964">
    <property type="component" value="Unassembled WGS sequence"/>
</dbReference>